<dbReference type="FunFam" id="1.25.40.10:FF:000648">
    <property type="entry name" value="Signal recognition particle subunit SRP72"/>
    <property type="match status" value="1"/>
</dbReference>
<dbReference type="InterPro" id="IPR026270">
    <property type="entry name" value="SRP72"/>
</dbReference>
<evidence type="ECO:0000256" key="9">
    <source>
        <dbReference type="ARBA" id="ARBA00023135"/>
    </source>
</evidence>
<evidence type="ECO:0000256" key="1">
    <source>
        <dbReference type="ARBA" id="ARBA00004240"/>
    </source>
</evidence>
<evidence type="ECO:0000259" key="13">
    <source>
        <dbReference type="Pfam" id="PF08492"/>
    </source>
</evidence>
<keyword evidence="6" id="KW-0677">Repeat</keyword>
<evidence type="ECO:0000256" key="5">
    <source>
        <dbReference type="ARBA" id="ARBA00022490"/>
    </source>
</evidence>
<comment type="subcellular location">
    <subcellularLocation>
        <location evidence="2 11">Cytoplasm</location>
    </subcellularLocation>
    <subcellularLocation>
        <location evidence="1">Endoplasmic reticulum</location>
    </subcellularLocation>
</comment>
<comment type="similarity">
    <text evidence="3 11">Belongs to the SRP72 family.</text>
</comment>
<name>A0A0B2SMG2_GLYSO</name>
<dbReference type="PANTHER" id="PTHR14094">
    <property type="entry name" value="SIGNAL RECOGNITION PARTICLE 72"/>
    <property type="match status" value="1"/>
</dbReference>
<protein>
    <recommendedName>
        <fullName evidence="4 11">Signal recognition particle subunit SRP72</fullName>
    </recommendedName>
</protein>
<dbReference type="Gene3D" id="1.25.40.10">
    <property type="entry name" value="Tetratricopeptide repeat domain"/>
    <property type="match status" value="2"/>
</dbReference>
<dbReference type="InterPro" id="IPR013699">
    <property type="entry name" value="Signal_recog_part_SRP72_RNA-bd"/>
</dbReference>
<feature type="region of interest" description="Disordered" evidence="12">
    <location>
        <begin position="554"/>
        <end position="669"/>
    </location>
</feature>
<dbReference type="InterPro" id="IPR011990">
    <property type="entry name" value="TPR-like_helical_dom_sf"/>
</dbReference>
<keyword evidence="5 11" id="KW-0963">Cytoplasm</keyword>
<dbReference type="PANTHER" id="PTHR14094:SF9">
    <property type="entry name" value="SIGNAL RECOGNITION PARTICLE SUBUNIT SRP72"/>
    <property type="match status" value="1"/>
</dbReference>
<reference evidence="14" key="1">
    <citation type="submission" date="2014-07" db="EMBL/GenBank/DDBJ databases">
        <title>Identification of a novel salt tolerance gene in wild soybean by whole-genome sequencing.</title>
        <authorList>
            <person name="Lam H.-M."/>
            <person name="Qi X."/>
            <person name="Li M.-W."/>
            <person name="Liu X."/>
            <person name="Xie M."/>
            <person name="Ni M."/>
            <person name="Xu X."/>
        </authorList>
    </citation>
    <scope>NUCLEOTIDE SEQUENCE [LARGE SCALE GENOMIC DNA]</scope>
    <source>
        <tissue evidence="14">Root</tissue>
    </source>
</reference>
<feature type="domain" description="Signal recognition particle SRP72 subunit RNA-binding" evidence="13">
    <location>
        <begin position="554"/>
        <end position="605"/>
    </location>
</feature>
<dbReference type="SUPFAM" id="SSF48452">
    <property type="entry name" value="TPR-like"/>
    <property type="match status" value="2"/>
</dbReference>
<accession>A0A0B2SMG2</accession>
<dbReference type="EMBL" id="KN641517">
    <property type="protein sequence ID" value="KHN46038.1"/>
    <property type="molecule type" value="Genomic_DNA"/>
</dbReference>
<organism evidence="14">
    <name type="scientific">Glycine soja</name>
    <name type="common">Wild soybean</name>
    <dbReference type="NCBI Taxonomy" id="3848"/>
    <lineage>
        <taxon>Eukaryota</taxon>
        <taxon>Viridiplantae</taxon>
        <taxon>Streptophyta</taxon>
        <taxon>Embryophyta</taxon>
        <taxon>Tracheophyta</taxon>
        <taxon>Spermatophyta</taxon>
        <taxon>Magnoliopsida</taxon>
        <taxon>eudicotyledons</taxon>
        <taxon>Gunneridae</taxon>
        <taxon>Pentapetalae</taxon>
        <taxon>rosids</taxon>
        <taxon>fabids</taxon>
        <taxon>Fabales</taxon>
        <taxon>Fabaceae</taxon>
        <taxon>Papilionoideae</taxon>
        <taxon>50 kb inversion clade</taxon>
        <taxon>NPAAA clade</taxon>
        <taxon>indigoferoid/millettioid clade</taxon>
        <taxon>Phaseoleae</taxon>
        <taxon>Glycine</taxon>
        <taxon>Glycine subgen. Soja</taxon>
    </lineage>
</organism>
<dbReference type="Proteomes" id="UP000053555">
    <property type="component" value="Unassembled WGS sequence"/>
</dbReference>
<dbReference type="GO" id="GO:0008312">
    <property type="term" value="F:7S RNA binding"/>
    <property type="evidence" value="ECO:0007669"/>
    <property type="project" value="InterPro"/>
</dbReference>
<sequence>MAPKPKPAPSQPAPPPALEDLFTTLNRHIQASAYDNAVRLTDQILAIAPGDEDALRCKVVALIKNDRVEDTLSAIRSSKKQLDDFHFLKARQFSAFAYCLYRQNKLDEALESLKRQESNDETMLLECQILYRLGKMDACLDIYRKLQNSKIDNMEINSVAALVMSGRSSEVQGMLDSLRVKATSSFELAYNTACSLIARNEYTDAEQLLLSGRRIGQEVLMEDNLADDEIEIELSPIAVQLAYVQQLLGRKQDAIEAYTDVIKRDMADESSIAVAVNNLVSLKGPKDVSDSLRKLDRLKDKENQSFRLAPGLDLKLSAKEKEAIYANRVLLLLHANKNEQARELVSALPDMFPESVIPIFLQAALLVRENKAGRAEEILAQFASKFPDKSKVVHLARAQVAAAAGHPHIAADSLTKISDIQHMPATVATLVSLKERAGDIDGAAAVLDNATKWWSNAMTEDNKLNTITQEAALFKLRHGKEEEAAQLYEQLVKSQGSIEALVGLVTTVARMDVAKAELYEKQLNALPGLKGIDVDSLERTSGVKQVDAPRVSVAETYEEGKNKTKSKKKRKRKPRYPKGFDPANPGPPPDPERWLPKRERSTYRPKRKDKRAAQVRGSQGAVVRDKHDTGASSNSSNLKSNQGTSKGAAQNAVSEQTKPSSKSRKKSRN</sequence>
<evidence type="ECO:0000256" key="10">
    <source>
        <dbReference type="ARBA" id="ARBA00023274"/>
    </source>
</evidence>
<dbReference type="PIRSF" id="PIRSF038922">
    <property type="entry name" value="SRP72"/>
    <property type="match status" value="1"/>
</dbReference>
<evidence type="ECO:0000256" key="3">
    <source>
        <dbReference type="ARBA" id="ARBA00007676"/>
    </source>
</evidence>
<feature type="compositionally biased region" description="Basic and acidic residues" evidence="12">
    <location>
        <begin position="590"/>
        <end position="602"/>
    </location>
</feature>
<evidence type="ECO:0000256" key="7">
    <source>
        <dbReference type="ARBA" id="ARBA00022803"/>
    </source>
</evidence>
<keyword evidence="8" id="KW-0256">Endoplasmic reticulum</keyword>
<dbReference type="FunFam" id="1.25.40.10:FF:000062">
    <property type="entry name" value="Signal recognition particle subunit SRP72"/>
    <property type="match status" value="1"/>
</dbReference>
<keyword evidence="9 11" id="KW-0733">Signal recognition particle</keyword>
<keyword evidence="7" id="KW-0802">TPR repeat</keyword>
<evidence type="ECO:0000256" key="6">
    <source>
        <dbReference type="ARBA" id="ARBA00022737"/>
    </source>
</evidence>
<dbReference type="GO" id="GO:0043022">
    <property type="term" value="F:ribosome binding"/>
    <property type="evidence" value="ECO:0007669"/>
    <property type="project" value="TreeGrafter"/>
</dbReference>
<dbReference type="AlphaFoldDB" id="A0A0B2SMG2"/>
<evidence type="ECO:0000256" key="11">
    <source>
        <dbReference type="PIRNR" id="PIRNR038922"/>
    </source>
</evidence>
<dbReference type="GO" id="GO:0005786">
    <property type="term" value="C:signal recognition particle, endoplasmic reticulum targeting"/>
    <property type="evidence" value="ECO:0007669"/>
    <property type="project" value="UniProtKB-UniRule"/>
</dbReference>
<dbReference type="GO" id="GO:0005783">
    <property type="term" value="C:endoplasmic reticulum"/>
    <property type="evidence" value="ECO:0007669"/>
    <property type="project" value="UniProtKB-SubCell"/>
</dbReference>
<evidence type="ECO:0000256" key="12">
    <source>
        <dbReference type="SAM" id="MobiDB-lite"/>
    </source>
</evidence>
<dbReference type="GO" id="GO:0006614">
    <property type="term" value="P:SRP-dependent cotranslational protein targeting to membrane"/>
    <property type="evidence" value="ECO:0007669"/>
    <property type="project" value="UniProtKB-UniRule"/>
</dbReference>
<evidence type="ECO:0000256" key="8">
    <source>
        <dbReference type="ARBA" id="ARBA00022824"/>
    </source>
</evidence>
<evidence type="ECO:0000313" key="14">
    <source>
        <dbReference type="EMBL" id="KHN46038.1"/>
    </source>
</evidence>
<feature type="compositionally biased region" description="Polar residues" evidence="12">
    <location>
        <begin position="630"/>
        <end position="657"/>
    </location>
</feature>
<gene>
    <name evidence="14" type="ORF">glysoja_030039</name>
</gene>
<comment type="function">
    <text evidence="11">Component of the signal recognition particle (SRP) complex, a ribonucleoprotein complex that mediates the cotranslational targeting of secretory and membrane proteins to the endoplasmic reticulum (ER).</text>
</comment>
<evidence type="ECO:0000256" key="2">
    <source>
        <dbReference type="ARBA" id="ARBA00004496"/>
    </source>
</evidence>
<keyword evidence="10 11" id="KW-0687">Ribonucleoprotein</keyword>
<proteinExistence type="inferred from homology"/>
<evidence type="ECO:0000256" key="4">
    <source>
        <dbReference type="ARBA" id="ARBA00018350"/>
    </source>
</evidence>
<dbReference type="Pfam" id="PF08492">
    <property type="entry name" value="SRP72"/>
    <property type="match status" value="1"/>
</dbReference>
<feature type="compositionally biased region" description="Basic residues" evidence="12">
    <location>
        <begin position="563"/>
        <end position="576"/>
    </location>
</feature>